<evidence type="ECO:0000313" key="7">
    <source>
        <dbReference type="Proteomes" id="UP001497383"/>
    </source>
</evidence>
<dbReference type="InterPro" id="IPR005996">
    <property type="entry name" value="Ribosomal_uL30_bac-type"/>
</dbReference>
<dbReference type="GeneID" id="92207576"/>
<evidence type="ECO:0000256" key="3">
    <source>
        <dbReference type="ARBA" id="ARBA00023274"/>
    </source>
</evidence>
<evidence type="ECO:0000313" key="6">
    <source>
        <dbReference type="EMBL" id="CAK9438027.1"/>
    </source>
</evidence>
<protein>
    <recommendedName>
        <fullName evidence="4">Large ribosomal subunit protein uL30m</fullName>
    </recommendedName>
</protein>
<reference evidence="6 7" key="1">
    <citation type="submission" date="2024-03" db="EMBL/GenBank/DDBJ databases">
        <authorList>
            <person name="Brejova B."/>
        </authorList>
    </citation>
    <scope>NUCLEOTIDE SEQUENCE [LARGE SCALE GENOMIC DNA]</scope>
    <source>
        <strain evidence="6 7">CBS 14171</strain>
    </source>
</reference>
<dbReference type="Pfam" id="PF00327">
    <property type="entry name" value="Ribosomal_L30"/>
    <property type="match status" value="1"/>
</dbReference>
<dbReference type="Proteomes" id="UP001497383">
    <property type="component" value="Chromosome 3"/>
</dbReference>
<evidence type="ECO:0000256" key="4">
    <source>
        <dbReference type="ARBA" id="ARBA00035281"/>
    </source>
</evidence>
<feature type="domain" description="Large ribosomal subunit protein uL30-like ferredoxin-like fold" evidence="5">
    <location>
        <begin position="14"/>
        <end position="64"/>
    </location>
</feature>
<dbReference type="CDD" id="cd01658">
    <property type="entry name" value="Ribosomal_L30"/>
    <property type="match status" value="1"/>
</dbReference>
<evidence type="ECO:0000259" key="5">
    <source>
        <dbReference type="Pfam" id="PF00327"/>
    </source>
</evidence>
<dbReference type="Gene3D" id="3.30.1390.20">
    <property type="entry name" value="Ribosomal protein L30, ferredoxin-like fold domain"/>
    <property type="match status" value="1"/>
</dbReference>
<keyword evidence="7" id="KW-1185">Reference proteome</keyword>
<dbReference type="SUPFAM" id="SSF55129">
    <property type="entry name" value="Ribosomal protein L30p/L7e"/>
    <property type="match status" value="1"/>
</dbReference>
<sequence>MSAVSQQPVKSLYYKITQIRSTIGMPPKTRSALHALGLRRRNQVVFAKCAPSSANTLTRVKEMVKVEVTDYKLTREEVNRARKFPKGFELIKNGTLKTYE</sequence>
<evidence type="ECO:0000256" key="1">
    <source>
        <dbReference type="ARBA" id="ARBA00007594"/>
    </source>
</evidence>
<gene>
    <name evidence="6" type="ORF">LODBEIA_P23800</name>
</gene>
<evidence type="ECO:0000256" key="2">
    <source>
        <dbReference type="ARBA" id="ARBA00022980"/>
    </source>
</evidence>
<keyword evidence="3" id="KW-0687">Ribonucleoprotein</keyword>
<organism evidence="6 7">
    <name type="scientific">Lodderomyces beijingensis</name>
    <dbReference type="NCBI Taxonomy" id="1775926"/>
    <lineage>
        <taxon>Eukaryota</taxon>
        <taxon>Fungi</taxon>
        <taxon>Dikarya</taxon>
        <taxon>Ascomycota</taxon>
        <taxon>Saccharomycotina</taxon>
        <taxon>Pichiomycetes</taxon>
        <taxon>Debaryomycetaceae</taxon>
        <taxon>Candida/Lodderomyces clade</taxon>
        <taxon>Lodderomyces</taxon>
    </lineage>
</organism>
<dbReference type="PANTHER" id="PTHR15892">
    <property type="entry name" value="MITOCHONDRIAL RIBOSOMAL PROTEIN L30"/>
    <property type="match status" value="1"/>
</dbReference>
<dbReference type="InterPro" id="IPR036919">
    <property type="entry name" value="Ribo_uL30_ferredoxin-like_sf"/>
</dbReference>
<dbReference type="PANTHER" id="PTHR15892:SF2">
    <property type="entry name" value="LARGE RIBOSOMAL SUBUNIT PROTEIN UL30M"/>
    <property type="match status" value="1"/>
</dbReference>
<dbReference type="NCBIfam" id="TIGR01308">
    <property type="entry name" value="rpmD_bact"/>
    <property type="match status" value="1"/>
</dbReference>
<accession>A0ABP0ZJ43</accession>
<name>A0ABP0ZJ43_9ASCO</name>
<dbReference type="EMBL" id="OZ022407">
    <property type="protein sequence ID" value="CAK9438027.1"/>
    <property type="molecule type" value="Genomic_DNA"/>
</dbReference>
<dbReference type="InterPro" id="IPR016082">
    <property type="entry name" value="Ribosomal_uL30_ferredoxin-like"/>
</dbReference>
<comment type="similarity">
    <text evidence="1">Belongs to the universal ribosomal protein uL30 family.</text>
</comment>
<dbReference type="RefSeq" id="XP_066829318.1">
    <property type="nucleotide sequence ID" value="XM_066972373.1"/>
</dbReference>
<keyword evidence="2" id="KW-0689">Ribosomal protein</keyword>
<proteinExistence type="inferred from homology"/>